<comment type="subcellular location">
    <subcellularLocation>
        <location evidence="1">Membrane</location>
        <topology evidence="1">Multi-pass membrane protein</topology>
    </subcellularLocation>
</comment>
<evidence type="ECO:0000313" key="7">
    <source>
        <dbReference type="EMBL" id="TBW58910.1"/>
    </source>
</evidence>
<comment type="caution">
    <text evidence="7">The sequence shown here is derived from an EMBL/GenBank/DDBJ whole genome shotgun (WGS) entry which is preliminary data.</text>
</comment>
<dbReference type="PANTHER" id="PTHR43461:SF1">
    <property type="entry name" value="TRANSMEMBRANE PROTEIN 256"/>
    <property type="match status" value="1"/>
</dbReference>
<name>A0ABY1ZPZ9_9GAMM</name>
<feature type="transmembrane region" description="Helical" evidence="6">
    <location>
        <begin position="66"/>
        <end position="85"/>
    </location>
</feature>
<keyword evidence="3 6" id="KW-0812">Transmembrane</keyword>
<organism evidence="7 8">
    <name type="scientific">Marinobacter halodurans</name>
    <dbReference type="NCBI Taxonomy" id="2528979"/>
    <lineage>
        <taxon>Bacteria</taxon>
        <taxon>Pseudomonadati</taxon>
        <taxon>Pseudomonadota</taxon>
        <taxon>Gammaproteobacteria</taxon>
        <taxon>Pseudomonadales</taxon>
        <taxon>Marinobacteraceae</taxon>
        <taxon>Marinobacter</taxon>
    </lineage>
</organism>
<evidence type="ECO:0000256" key="3">
    <source>
        <dbReference type="ARBA" id="ARBA00022692"/>
    </source>
</evidence>
<sequence length="130" mass="13695">MAGALFALTGVMAGAFGAHGLRHVVSPRSLEVFQTGVTYQMYHALALLAVATLSGLGLARRWLTAAAGFFVAGILLFSGSLYGLVLLELKALGPVTPIGGLCFMIGWICLVIAAVKRHPESEHRADSTER</sequence>
<dbReference type="EMBL" id="SJDL01000003">
    <property type="protein sequence ID" value="TBW58910.1"/>
    <property type="molecule type" value="Genomic_DNA"/>
</dbReference>
<protein>
    <submittedName>
        <fullName evidence="7">DUF423 domain-containing protein</fullName>
    </submittedName>
</protein>
<keyword evidence="8" id="KW-1185">Reference proteome</keyword>
<evidence type="ECO:0000256" key="5">
    <source>
        <dbReference type="ARBA" id="ARBA00023136"/>
    </source>
</evidence>
<dbReference type="Proteomes" id="UP000313645">
    <property type="component" value="Unassembled WGS sequence"/>
</dbReference>
<evidence type="ECO:0000313" key="8">
    <source>
        <dbReference type="Proteomes" id="UP000313645"/>
    </source>
</evidence>
<keyword evidence="5 6" id="KW-0472">Membrane</keyword>
<proteinExistence type="inferred from homology"/>
<evidence type="ECO:0000256" key="4">
    <source>
        <dbReference type="ARBA" id="ARBA00022989"/>
    </source>
</evidence>
<evidence type="ECO:0000256" key="1">
    <source>
        <dbReference type="ARBA" id="ARBA00004141"/>
    </source>
</evidence>
<evidence type="ECO:0000256" key="2">
    <source>
        <dbReference type="ARBA" id="ARBA00009694"/>
    </source>
</evidence>
<feature type="transmembrane region" description="Helical" evidence="6">
    <location>
        <begin position="41"/>
        <end position="59"/>
    </location>
</feature>
<accession>A0ABY1ZPZ9</accession>
<reference evidence="7 8" key="1">
    <citation type="submission" date="2019-02" db="EMBL/GenBank/DDBJ databases">
        <title>Marinobacter halodurans sp. nov., a marine bacterium isolated from sea tidal flat.</title>
        <authorList>
            <person name="Yoo Y."/>
            <person name="Lee D.W."/>
            <person name="Kim B.S."/>
            <person name="Kim J.-J."/>
        </authorList>
    </citation>
    <scope>NUCLEOTIDE SEQUENCE [LARGE SCALE GENOMIC DNA]</scope>
    <source>
        <strain evidence="7 8">YJ-S3-2</strain>
    </source>
</reference>
<gene>
    <name evidence="7" type="ORF">EZI54_03130</name>
</gene>
<comment type="similarity">
    <text evidence="2">Belongs to the UPF0382 family.</text>
</comment>
<dbReference type="InterPro" id="IPR006696">
    <property type="entry name" value="DUF423"/>
</dbReference>
<keyword evidence="4 6" id="KW-1133">Transmembrane helix</keyword>
<dbReference type="PANTHER" id="PTHR43461">
    <property type="entry name" value="TRANSMEMBRANE PROTEIN 256"/>
    <property type="match status" value="1"/>
</dbReference>
<evidence type="ECO:0000256" key="6">
    <source>
        <dbReference type="SAM" id="Phobius"/>
    </source>
</evidence>
<feature type="transmembrane region" description="Helical" evidence="6">
    <location>
        <begin position="91"/>
        <end position="115"/>
    </location>
</feature>
<dbReference type="Pfam" id="PF04241">
    <property type="entry name" value="DUF423"/>
    <property type="match status" value="1"/>
</dbReference>